<dbReference type="PANTHER" id="PTHR23360:SF26">
    <property type="entry name" value="G-PROTEIN COUPLED RECEPTORS FAMILY 1 PROFILE DOMAIN-CONTAINING PROTEIN"/>
    <property type="match status" value="1"/>
</dbReference>
<feature type="transmembrane region" description="Helical" evidence="5">
    <location>
        <begin position="179"/>
        <end position="204"/>
    </location>
</feature>
<dbReference type="Gene3D" id="1.20.1070.10">
    <property type="entry name" value="Rhodopsin 7-helix transmembrane proteins"/>
    <property type="match status" value="2"/>
</dbReference>
<proteinExistence type="predicted"/>
<feature type="domain" description="G-protein coupled receptors family 1 profile" evidence="6">
    <location>
        <begin position="49"/>
        <end position="409"/>
    </location>
</feature>
<feature type="transmembrane region" description="Helical" evidence="5">
    <location>
        <begin position="35"/>
        <end position="58"/>
    </location>
</feature>
<evidence type="ECO:0000256" key="1">
    <source>
        <dbReference type="ARBA" id="ARBA00004370"/>
    </source>
</evidence>
<accession>A0A915KZ36</accession>
<evidence type="ECO:0000256" key="4">
    <source>
        <dbReference type="ARBA" id="ARBA00023136"/>
    </source>
</evidence>
<keyword evidence="2 5" id="KW-0812">Transmembrane</keyword>
<dbReference type="PANTHER" id="PTHR23360">
    <property type="entry name" value="G-PROTEIN COUPLED RECEPTORS FAMILY 1 PROFILE DOMAIN-CONTAINING PROTEIN-RELATED"/>
    <property type="match status" value="1"/>
</dbReference>
<comment type="subcellular location">
    <subcellularLocation>
        <location evidence="1">Membrane</location>
    </subcellularLocation>
</comment>
<feature type="transmembrane region" description="Helical" evidence="5">
    <location>
        <begin position="152"/>
        <end position="173"/>
    </location>
</feature>
<dbReference type="GO" id="GO:0004930">
    <property type="term" value="F:G protein-coupled receptor activity"/>
    <property type="evidence" value="ECO:0007669"/>
    <property type="project" value="InterPro"/>
</dbReference>
<evidence type="ECO:0000256" key="5">
    <source>
        <dbReference type="SAM" id="Phobius"/>
    </source>
</evidence>
<dbReference type="Pfam" id="PF10320">
    <property type="entry name" value="7TM_GPCR_Srsx"/>
    <property type="match status" value="1"/>
</dbReference>
<sequence>MNVTSSTKNDNTEYDLRKLQLIESSKSILQSSTPAFLIFFVAGAVAFVTALISIGAIAKASKLKKKFYVLYAAMSSNDALMGLSFISLAGVKLCKIFAGDDDVTNLRDCCRQSVAVYFSQTFGLYIVACITLDRMLSFATPFNYKNWTVKKFSYPLVALALMITVAEILIMILKNFDMSIIIFIPSLYILVTCVHLLVSFLIILTNIFLLTNITCSPASSSTTSTYKNRSTIYRNNNNASNGYLRSTSPGMFNTPPVARGIAQRLSPTRNGVTAAVSVVHLSDNSAASNLSNLFFSSTINLGEATATTVVLETKTAPMNGDSSSQSKGRILVRPLTVYGRIKKSLLLMIIVHVVSHFATRLILLANILWKSYDDLDSDTVEDFYPETKVVGFYARGLIVINGALHFFVYYNINSRFRQAVKNLFLR</sequence>
<dbReference type="InterPro" id="IPR047130">
    <property type="entry name" value="7TM_GPCR_Srsx_nematod"/>
</dbReference>
<organism evidence="7 8">
    <name type="scientific">Romanomermis culicivorax</name>
    <name type="common">Nematode worm</name>
    <dbReference type="NCBI Taxonomy" id="13658"/>
    <lineage>
        <taxon>Eukaryota</taxon>
        <taxon>Metazoa</taxon>
        <taxon>Ecdysozoa</taxon>
        <taxon>Nematoda</taxon>
        <taxon>Enoplea</taxon>
        <taxon>Dorylaimia</taxon>
        <taxon>Mermithida</taxon>
        <taxon>Mermithoidea</taxon>
        <taxon>Mermithidae</taxon>
        <taxon>Romanomermis</taxon>
    </lineage>
</organism>
<evidence type="ECO:0000256" key="2">
    <source>
        <dbReference type="ARBA" id="ARBA00022692"/>
    </source>
</evidence>
<feature type="transmembrane region" description="Helical" evidence="5">
    <location>
        <begin position="345"/>
        <end position="369"/>
    </location>
</feature>
<dbReference type="InterPro" id="IPR019424">
    <property type="entry name" value="7TM_GPCR_Srsx"/>
</dbReference>
<dbReference type="PROSITE" id="PS50262">
    <property type="entry name" value="G_PROTEIN_RECEP_F1_2"/>
    <property type="match status" value="1"/>
</dbReference>
<dbReference type="SMART" id="SM01381">
    <property type="entry name" value="7TM_GPCR_Srsx"/>
    <property type="match status" value="1"/>
</dbReference>
<evidence type="ECO:0000313" key="7">
    <source>
        <dbReference type="Proteomes" id="UP000887565"/>
    </source>
</evidence>
<reference evidence="8" key="1">
    <citation type="submission" date="2022-11" db="UniProtKB">
        <authorList>
            <consortium name="WormBaseParasite"/>
        </authorList>
    </citation>
    <scope>IDENTIFICATION</scope>
</reference>
<dbReference type="SUPFAM" id="SSF81321">
    <property type="entry name" value="Family A G protein-coupled receptor-like"/>
    <property type="match status" value="1"/>
</dbReference>
<dbReference type="InterPro" id="IPR017452">
    <property type="entry name" value="GPCR_Rhodpsn_7TM"/>
</dbReference>
<dbReference type="InterPro" id="IPR000276">
    <property type="entry name" value="GPCR_Rhodpsn"/>
</dbReference>
<dbReference type="GO" id="GO:0016020">
    <property type="term" value="C:membrane"/>
    <property type="evidence" value="ECO:0007669"/>
    <property type="project" value="UniProtKB-SubCell"/>
</dbReference>
<feature type="transmembrane region" description="Helical" evidence="5">
    <location>
        <begin position="114"/>
        <end position="132"/>
    </location>
</feature>
<name>A0A915KZ36_ROMCU</name>
<evidence type="ECO:0000256" key="3">
    <source>
        <dbReference type="ARBA" id="ARBA00022989"/>
    </source>
</evidence>
<keyword evidence="4 5" id="KW-0472">Membrane</keyword>
<protein>
    <submittedName>
        <fullName evidence="8">G-protein coupled receptors family 1 profile domain-containing protein</fullName>
    </submittedName>
</protein>
<feature type="transmembrane region" description="Helical" evidence="5">
    <location>
        <begin position="79"/>
        <end position="98"/>
    </location>
</feature>
<keyword evidence="3 5" id="KW-1133">Transmembrane helix</keyword>
<evidence type="ECO:0000259" key="6">
    <source>
        <dbReference type="PROSITE" id="PS50262"/>
    </source>
</evidence>
<keyword evidence="7" id="KW-1185">Reference proteome</keyword>
<evidence type="ECO:0000313" key="8">
    <source>
        <dbReference type="WBParaSite" id="nRc.2.0.1.t44208-RA"/>
    </source>
</evidence>
<dbReference type="WBParaSite" id="nRc.2.0.1.t44208-RA">
    <property type="protein sequence ID" value="nRc.2.0.1.t44208-RA"/>
    <property type="gene ID" value="nRc.2.0.1.g44208"/>
</dbReference>
<dbReference type="Proteomes" id="UP000887565">
    <property type="component" value="Unplaced"/>
</dbReference>
<feature type="transmembrane region" description="Helical" evidence="5">
    <location>
        <begin position="389"/>
        <end position="412"/>
    </location>
</feature>
<dbReference type="AlphaFoldDB" id="A0A915KZ36"/>